<dbReference type="InterPro" id="IPR036252">
    <property type="entry name" value="Proteasome_activ_sf"/>
</dbReference>
<gene>
    <name evidence="1" type="ORF">GL50803_0017102</name>
</gene>
<dbReference type="AlphaFoldDB" id="A8BJB0"/>
<organism evidence="1 2">
    <name type="scientific">Giardia intestinalis (strain ATCC 50803 / WB clone C6)</name>
    <name type="common">Giardia lamblia</name>
    <dbReference type="NCBI Taxonomy" id="184922"/>
    <lineage>
        <taxon>Eukaryota</taxon>
        <taxon>Metamonada</taxon>
        <taxon>Diplomonadida</taxon>
        <taxon>Hexamitidae</taxon>
        <taxon>Giardiinae</taxon>
        <taxon>Giardia</taxon>
    </lineage>
</organism>
<dbReference type="EMBL" id="AACB03000001">
    <property type="protein sequence ID" value="KAE8304851.1"/>
    <property type="molecule type" value="Genomic_DNA"/>
</dbReference>
<dbReference type="VEuPathDB" id="GiardiaDB:GL50803_17102"/>
<dbReference type="GO" id="GO:0008537">
    <property type="term" value="C:proteasome activator complex"/>
    <property type="evidence" value="ECO:0007669"/>
    <property type="project" value="InterPro"/>
</dbReference>
<sequence length="226" mass="25282">MSQRQDSEELASQVQKRLMALQVRFEEDVFVSIPAKISRIQTLLETSPYLQPAYITEFSANVATLLKSAYPTAENPAGDTKGLVKELSICPVTIIETQTLLTSEMNAVQRLIARIMFNLVYLGTRDEFRLESESIIDQATTQCGNLHSSITALLQRATHYQITRGAFVAKLKKTGLFDFAKSITEIDTSLLSQYAADLRTIQSGMHLAAYALVRLFRDQRVRVGSE</sequence>
<dbReference type="RefSeq" id="XP_001706775.1">
    <property type="nucleotide sequence ID" value="XM_001706723.1"/>
</dbReference>
<dbReference type="KEGG" id="gla:GL50803_0017102"/>
<protein>
    <submittedName>
        <fullName evidence="1">Uncharacterized protein</fullName>
    </submittedName>
</protein>
<dbReference type="SUPFAM" id="SSF47216">
    <property type="entry name" value="Proteasome activator"/>
    <property type="match status" value="1"/>
</dbReference>
<comment type="caution">
    <text evidence="1">The sequence shown here is derived from an EMBL/GenBank/DDBJ whole genome shotgun (WGS) entry which is preliminary data.</text>
</comment>
<evidence type="ECO:0000313" key="1">
    <source>
        <dbReference type="EMBL" id="KAE8304851.1"/>
    </source>
</evidence>
<keyword evidence="2" id="KW-1185">Reference proteome</keyword>
<dbReference type="OMA" id="LIARIMF"/>
<reference evidence="1 2" key="1">
    <citation type="journal article" date="2007" name="Science">
        <title>Genomic minimalism in the early diverging intestinal parasite Giardia lamblia.</title>
        <authorList>
            <person name="Morrison H.G."/>
            <person name="McArthur A.G."/>
            <person name="Gillin F.D."/>
            <person name="Aley S.B."/>
            <person name="Adam R.D."/>
            <person name="Olsen G.J."/>
            <person name="Best A.A."/>
            <person name="Cande W.Z."/>
            <person name="Chen F."/>
            <person name="Cipriano M.J."/>
            <person name="Davids B.J."/>
            <person name="Dawson S.C."/>
            <person name="Elmendorf H.G."/>
            <person name="Hehl A.B."/>
            <person name="Holder M.E."/>
            <person name="Huse S.M."/>
            <person name="Kim U.U."/>
            <person name="Lasek-Nesselquist E."/>
            <person name="Manning G."/>
            <person name="Nigam A."/>
            <person name="Nixon J.E."/>
            <person name="Palm D."/>
            <person name="Passamaneck N.E."/>
            <person name="Prabhu A."/>
            <person name="Reich C.I."/>
            <person name="Reiner D.S."/>
            <person name="Samuelson J."/>
            <person name="Svard S.G."/>
            <person name="Sogin M.L."/>
        </authorList>
    </citation>
    <scope>NUCLEOTIDE SEQUENCE [LARGE SCALE GENOMIC DNA]</scope>
    <source>
        <strain evidence="1 2">WB C6</strain>
    </source>
</reference>
<name>A8BJB0_GIAIC</name>
<proteinExistence type="predicted"/>
<accession>A8BJB0</accession>
<dbReference type="HOGENOM" id="CLU_1226786_0_0_1"/>
<evidence type="ECO:0000313" key="2">
    <source>
        <dbReference type="Proteomes" id="UP000001548"/>
    </source>
</evidence>
<dbReference type="Proteomes" id="UP000001548">
    <property type="component" value="Unassembled WGS sequence"/>
</dbReference>
<dbReference type="GeneID" id="5699670"/>